<evidence type="ECO:0000313" key="3">
    <source>
        <dbReference type="Proteomes" id="UP000076727"/>
    </source>
</evidence>
<reference evidence="2 3" key="1">
    <citation type="journal article" date="2016" name="Mol. Biol. Evol.">
        <title>Comparative Genomics of Early-Diverging Mushroom-Forming Fungi Provides Insights into the Origins of Lignocellulose Decay Capabilities.</title>
        <authorList>
            <person name="Nagy L.G."/>
            <person name="Riley R."/>
            <person name="Tritt A."/>
            <person name="Adam C."/>
            <person name="Daum C."/>
            <person name="Floudas D."/>
            <person name="Sun H."/>
            <person name="Yadav J.S."/>
            <person name="Pangilinan J."/>
            <person name="Larsson K.H."/>
            <person name="Matsuura K."/>
            <person name="Barry K."/>
            <person name="Labutti K."/>
            <person name="Kuo R."/>
            <person name="Ohm R.A."/>
            <person name="Bhattacharya S.S."/>
            <person name="Shirouzu T."/>
            <person name="Yoshinaga Y."/>
            <person name="Martin F.M."/>
            <person name="Grigoriev I.V."/>
            <person name="Hibbett D.S."/>
        </authorList>
    </citation>
    <scope>NUCLEOTIDE SEQUENCE [LARGE SCALE GENOMIC DNA]</scope>
    <source>
        <strain evidence="2 3">L-15889</strain>
    </source>
</reference>
<organism evidence="2 3">
    <name type="scientific">Daedalea quercina L-15889</name>
    <dbReference type="NCBI Taxonomy" id="1314783"/>
    <lineage>
        <taxon>Eukaryota</taxon>
        <taxon>Fungi</taxon>
        <taxon>Dikarya</taxon>
        <taxon>Basidiomycota</taxon>
        <taxon>Agaricomycotina</taxon>
        <taxon>Agaricomycetes</taxon>
        <taxon>Polyporales</taxon>
        <taxon>Fomitopsis</taxon>
    </lineage>
</organism>
<proteinExistence type="predicted"/>
<evidence type="ECO:0000256" key="1">
    <source>
        <dbReference type="SAM" id="MobiDB-lite"/>
    </source>
</evidence>
<sequence length="204" mass="22283">MYSAMPLTTSLRSQRCSRTSSNVGPSTSVYPLAPNLVYAKGHTMVCAAPLEGVIGSTLLTFPGHAASGRAKPVHDLGFLPFECPSDARRRTDLRLGLSDYNYARSKALPSSSGMGRVCGPPTMVHAGDSLGRELLYSIARLRLTTFALCFPTYAIAAVCNYSEDTLTPWLGPISNTYRDLSPFRCKIHVAIHDSRRCWTRGRTH</sequence>
<keyword evidence="3" id="KW-1185">Reference proteome</keyword>
<dbReference type="Proteomes" id="UP000076727">
    <property type="component" value="Unassembled WGS sequence"/>
</dbReference>
<evidence type="ECO:0000313" key="2">
    <source>
        <dbReference type="EMBL" id="KZT66524.1"/>
    </source>
</evidence>
<dbReference type="EMBL" id="KV429087">
    <property type="protein sequence ID" value="KZT66524.1"/>
    <property type="molecule type" value="Genomic_DNA"/>
</dbReference>
<protein>
    <submittedName>
        <fullName evidence="2">Uncharacterized protein</fullName>
    </submittedName>
</protein>
<gene>
    <name evidence="2" type="ORF">DAEQUDRAFT_730075</name>
</gene>
<name>A0A165N510_9APHY</name>
<dbReference type="AlphaFoldDB" id="A0A165N510"/>
<accession>A0A165N510</accession>
<feature type="region of interest" description="Disordered" evidence="1">
    <location>
        <begin position="1"/>
        <end position="24"/>
    </location>
</feature>